<dbReference type="Pfam" id="PF00440">
    <property type="entry name" value="TetR_N"/>
    <property type="match status" value="1"/>
</dbReference>
<protein>
    <submittedName>
        <fullName evidence="7">TetR/AcrR family transcriptional regulator</fullName>
    </submittedName>
</protein>
<dbReference type="Proteomes" id="UP000267081">
    <property type="component" value="Unassembled WGS sequence"/>
</dbReference>
<dbReference type="OrthoDB" id="9795011at2"/>
<feature type="region of interest" description="Disordered" evidence="5">
    <location>
        <begin position="241"/>
        <end position="266"/>
    </location>
</feature>
<dbReference type="GO" id="GO:0003700">
    <property type="term" value="F:DNA-binding transcription factor activity"/>
    <property type="evidence" value="ECO:0007669"/>
    <property type="project" value="TreeGrafter"/>
</dbReference>
<dbReference type="InterPro" id="IPR001647">
    <property type="entry name" value="HTH_TetR"/>
</dbReference>
<dbReference type="PANTHER" id="PTHR30055:SF234">
    <property type="entry name" value="HTH-TYPE TRANSCRIPTIONAL REGULATOR BETI"/>
    <property type="match status" value="1"/>
</dbReference>
<name>A0A427SYT3_9PSEU</name>
<evidence type="ECO:0000256" key="4">
    <source>
        <dbReference type="PROSITE-ProRule" id="PRU00335"/>
    </source>
</evidence>
<dbReference type="SUPFAM" id="SSF48498">
    <property type="entry name" value="Tetracyclin repressor-like, C-terminal domain"/>
    <property type="match status" value="1"/>
</dbReference>
<dbReference type="InterPro" id="IPR049445">
    <property type="entry name" value="TetR_SbtR-like_C"/>
</dbReference>
<keyword evidence="3" id="KW-0804">Transcription</keyword>
<dbReference type="PROSITE" id="PS50977">
    <property type="entry name" value="HTH_TETR_2"/>
    <property type="match status" value="1"/>
</dbReference>
<accession>A0A427SYT3</accession>
<dbReference type="SUPFAM" id="SSF46689">
    <property type="entry name" value="Homeodomain-like"/>
    <property type="match status" value="1"/>
</dbReference>
<keyword evidence="8" id="KW-1185">Reference proteome</keyword>
<dbReference type="InterPro" id="IPR036271">
    <property type="entry name" value="Tet_transcr_reg_TetR-rel_C_sf"/>
</dbReference>
<evidence type="ECO:0000313" key="7">
    <source>
        <dbReference type="EMBL" id="RSD10219.1"/>
    </source>
</evidence>
<dbReference type="Gene3D" id="1.10.357.10">
    <property type="entry name" value="Tetracycline Repressor, domain 2"/>
    <property type="match status" value="1"/>
</dbReference>
<reference evidence="7 8" key="1">
    <citation type="submission" date="2018-12" db="EMBL/GenBank/DDBJ databases">
        <title>Amycolatopsis eburnea sp. nov. actinomycete associate with arbuscular mycorrhiza fungal spore.</title>
        <authorList>
            <person name="Lumyong S."/>
            <person name="Chaiya L."/>
        </authorList>
    </citation>
    <scope>NUCLEOTIDE SEQUENCE [LARGE SCALE GENOMIC DNA]</scope>
    <source>
        <strain evidence="7 8">GLM-1</strain>
    </source>
</reference>
<dbReference type="Pfam" id="PF21597">
    <property type="entry name" value="TetR_C_43"/>
    <property type="match status" value="1"/>
</dbReference>
<evidence type="ECO:0000259" key="6">
    <source>
        <dbReference type="PROSITE" id="PS50977"/>
    </source>
</evidence>
<comment type="caution">
    <text evidence="7">The sequence shown here is derived from an EMBL/GenBank/DDBJ whole genome shotgun (WGS) entry which is preliminary data.</text>
</comment>
<evidence type="ECO:0000256" key="3">
    <source>
        <dbReference type="ARBA" id="ARBA00023163"/>
    </source>
</evidence>
<feature type="domain" description="HTH tetR-type" evidence="6">
    <location>
        <begin position="64"/>
        <end position="123"/>
    </location>
</feature>
<keyword evidence="2 4" id="KW-0238">DNA-binding</keyword>
<evidence type="ECO:0000256" key="1">
    <source>
        <dbReference type="ARBA" id="ARBA00023015"/>
    </source>
</evidence>
<evidence type="ECO:0000256" key="2">
    <source>
        <dbReference type="ARBA" id="ARBA00023125"/>
    </source>
</evidence>
<gene>
    <name evidence="7" type="ORF">EIY87_35585</name>
</gene>
<feature type="DNA-binding region" description="H-T-H motif" evidence="4">
    <location>
        <begin position="86"/>
        <end position="105"/>
    </location>
</feature>
<sequence length="266" mass="29932">MITSLTITPEIERFVRSCGSENNRRPGDSSRYGASRLEVRRRVRFTGGVDAARTDETGLRSDAARNRARIVETARELFRTRGIDVPMNTIARHAGVGVATLFRRFPTRDALVIEVFAEQIARCQVVLDDAVDDPDPWHGFCRLIEFTCAEQLKDRGLTEAFLALFAGEIDYEKRRRDVETAFKKLVHRAQEAGRLRPDFDYGDLVMVLLANGGLRNAPPEHAEDLSRRFVVYLLQTFSTEGGAEREPLPPASPLGLHHVQRQGEDA</sequence>
<dbReference type="InterPro" id="IPR009057">
    <property type="entry name" value="Homeodomain-like_sf"/>
</dbReference>
<evidence type="ECO:0000313" key="8">
    <source>
        <dbReference type="Proteomes" id="UP000267081"/>
    </source>
</evidence>
<organism evidence="7 8">
    <name type="scientific">Amycolatopsis eburnea</name>
    <dbReference type="NCBI Taxonomy" id="2267691"/>
    <lineage>
        <taxon>Bacteria</taxon>
        <taxon>Bacillati</taxon>
        <taxon>Actinomycetota</taxon>
        <taxon>Actinomycetes</taxon>
        <taxon>Pseudonocardiales</taxon>
        <taxon>Pseudonocardiaceae</taxon>
        <taxon>Amycolatopsis</taxon>
    </lineage>
</organism>
<dbReference type="GO" id="GO:0000976">
    <property type="term" value="F:transcription cis-regulatory region binding"/>
    <property type="evidence" value="ECO:0007669"/>
    <property type="project" value="TreeGrafter"/>
</dbReference>
<proteinExistence type="predicted"/>
<dbReference type="EMBL" id="RSEC01000060">
    <property type="protein sequence ID" value="RSD10219.1"/>
    <property type="molecule type" value="Genomic_DNA"/>
</dbReference>
<dbReference type="InterPro" id="IPR050109">
    <property type="entry name" value="HTH-type_TetR-like_transc_reg"/>
</dbReference>
<evidence type="ECO:0000256" key="5">
    <source>
        <dbReference type="SAM" id="MobiDB-lite"/>
    </source>
</evidence>
<dbReference type="PRINTS" id="PR00455">
    <property type="entry name" value="HTHTETR"/>
</dbReference>
<dbReference type="PANTHER" id="PTHR30055">
    <property type="entry name" value="HTH-TYPE TRANSCRIPTIONAL REGULATOR RUTR"/>
    <property type="match status" value="1"/>
</dbReference>
<dbReference type="AlphaFoldDB" id="A0A427SYT3"/>
<keyword evidence="1" id="KW-0805">Transcription regulation</keyword>